<sequence length="175" mass="18660">MPSMPIKVLFLCTANSARSILFAATLNHLGQGRFEAHSAGSQPAGFVNPNALIELGRRGIPAEGARSKSWDEYAGSDAAAFDVVVTVCDSAANESCPVFYGNFVKAHWGLPDPASINGDPAIVEDAFRRTEDVIVTRLQALIGLPVEALSREALQQALVDIDARFPARPLEGNRA</sequence>
<dbReference type="InterPro" id="IPR036196">
    <property type="entry name" value="Ptyr_pPase_sf"/>
</dbReference>
<organism evidence="4 5">
    <name type="scientific">Solilutibacter tolerans</name>
    <dbReference type="NCBI Taxonomy" id="1604334"/>
    <lineage>
        <taxon>Bacteria</taxon>
        <taxon>Pseudomonadati</taxon>
        <taxon>Pseudomonadota</taxon>
        <taxon>Gammaproteobacteria</taxon>
        <taxon>Lysobacterales</taxon>
        <taxon>Lysobacteraceae</taxon>
        <taxon>Solilutibacter</taxon>
    </lineage>
</organism>
<evidence type="ECO:0000313" key="5">
    <source>
        <dbReference type="Proteomes" id="UP000241788"/>
    </source>
</evidence>
<reference evidence="5" key="1">
    <citation type="submission" date="2017-01" db="EMBL/GenBank/DDBJ databases">
        <authorList>
            <person name="Varghese N."/>
            <person name="Submissions S."/>
        </authorList>
    </citation>
    <scope>NUCLEOTIDE SEQUENCE [LARGE SCALE GENOMIC DNA]</scope>
    <source>
        <strain evidence="5">UM1</strain>
    </source>
</reference>
<accession>A0A1N6Y734</accession>
<name>A0A1N6Y734_9GAMM</name>
<dbReference type="PANTHER" id="PTHR43428">
    <property type="entry name" value="ARSENATE REDUCTASE"/>
    <property type="match status" value="1"/>
</dbReference>
<keyword evidence="5" id="KW-1185">Reference proteome</keyword>
<evidence type="ECO:0000256" key="2">
    <source>
        <dbReference type="SAM" id="SignalP"/>
    </source>
</evidence>
<dbReference type="Gene3D" id="3.40.50.2300">
    <property type="match status" value="1"/>
</dbReference>
<feature type="chain" id="PRO_5013134126" evidence="2">
    <location>
        <begin position="24"/>
        <end position="175"/>
    </location>
</feature>
<dbReference type="SMART" id="SM00226">
    <property type="entry name" value="LMWPc"/>
    <property type="match status" value="1"/>
</dbReference>
<dbReference type="EMBL" id="FTLW01000006">
    <property type="protein sequence ID" value="SIR10354.1"/>
    <property type="molecule type" value="Genomic_DNA"/>
</dbReference>
<keyword evidence="1" id="KW-0059">Arsenical resistance</keyword>
<evidence type="ECO:0000313" key="4">
    <source>
        <dbReference type="EMBL" id="SIR10354.1"/>
    </source>
</evidence>
<dbReference type="Pfam" id="PF01451">
    <property type="entry name" value="LMWPc"/>
    <property type="match status" value="1"/>
</dbReference>
<proteinExistence type="predicted"/>
<evidence type="ECO:0000256" key="1">
    <source>
        <dbReference type="ARBA" id="ARBA00022849"/>
    </source>
</evidence>
<gene>
    <name evidence="4" type="ORF">SAMN05421546_2401</name>
</gene>
<dbReference type="PANTHER" id="PTHR43428:SF1">
    <property type="entry name" value="ARSENATE REDUCTASE"/>
    <property type="match status" value="1"/>
</dbReference>
<feature type="domain" description="Phosphotyrosine protein phosphatase I" evidence="3">
    <location>
        <begin position="6"/>
        <end position="144"/>
    </location>
</feature>
<protein>
    <submittedName>
        <fullName evidence="4">Protein tyrosine phosphatase</fullName>
    </submittedName>
</protein>
<dbReference type="InterPro" id="IPR023485">
    <property type="entry name" value="Ptyr_pPase"/>
</dbReference>
<dbReference type="SUPFAM" id="SSF52788">
    <property type="entry name" value="Phosphotyrosine protein phosphatases I"/>
    <property type="match status" value="1"/>
</dbReference>
<feature type="signal peptide" evidence="2">
    <location>
        <begin position="1"/>
        <end position="23"/>
    </location>
</feature>
<keyword evidence="2" id="KW-0732">Signal</keyword>
<dbReference type="AlphaFoldDB" id="A0A1N6Y734"/>
<dbReference type="CDD" id="cd16345">
    <property type="entry name" value="LMWP_ArsC"/>
    <property type="match status" value="1"/>
</dbReference>
<dbReference type="GO" id="GO:0046685">
    <property type="term" value="P:response to arsenic-containing substance"/>
    <property type="evidence" value="ECO:0007669"/>
    <property type="project" value="UniProtKB-KW"/>
</dbReference>
<dbReference type="Proteomes" id="UP000241788">
    <property type="component" value="Unassembled WGS sequence"/>
</dbReference>
<evidence type="ECO:0000259" key="3">
    <source>
        <dbReference type="SMART" id="SM00226"/>
    </source>
</evidence>
<dbReference type="STRING" id="1604334.SAMN05421546_2401"/>